<feature type="region of interest" description="Disordered" evidence="1">
    <location>
        <begin position="1"/>
        <end position="21"/>
    </location>
</feature>
<proteinExistence type="predicted"/>
<gene>
    <name evidence="2" type="ORF">CSIM01_13873</name>
</gene>
<accession>A0A135SRZ7</accession>
<sequence length="200" mass="22286">MSSSQAGTSSQNPTSSGLDYSAEMPFNPWDALDLTLKNPVFSLEALESILREHAERAFLHCLDRSPDNATEFPSEQQVLRALDFLLNMDKAQWSYETQYPHRSFPFHPKTNTIKQSATQPSTPTQPVSASSHLSEYVRRINSPGSDQHPIAISSPHAPGSRLNPIVINSPPRNELVLFGDSNNSRDEARGSLFLPSPWER</sequence>
<comment type="caution">
    <text evidence="2">The sequence shown here is derived from an EMBL/GenBank/DDBJ whole genome shotgun (WGS) entry which is preliminary data.</text>
</comment>
<keyword evidence="3" id="KW-1185">Reference proteome</keyword>
<organism evidence="2 3">
    <name type="scientific">Colletotrichum simmondsii</name>
    <dbReference type="NCBI Taxonomy" id="703756"/>
    <lineage>
        <taxon>Eukaryota</taxon>
        <taxon>Fungi</taxon>
        <taxon>Dikarya</taxon>
        <taxon>Ascomycota</taxon>
        <taxon>Pezizomycotina</taxon>
        <taxon>Sordariomycetes</taxon>
        <taxon>Hypocreomycetidae</taxon>
        <taxon>Glomerellales</taxon>
        <taxon>Glomerellaceae</taxon>
        <taxon>Colletotrichum</taxon>
        <taxon>Colletotrichum acutatum species complex</taxon>
    </lineage>
</organism>
<evidence type="ECO:0000256" key="1">
    <source>
        <dbReference type="SAM" id="MobiDB-lite"/>
    </source>
</evidence>
<name>A0A135SRZ7_9PEZI</name>
<evidence type="ECO:0000313" key="2">
    <source>
        <dbReference type="EMBL" id="KXH38688.1"/>
    </source>
</evidence>
<feature type="region of interest" description="Disordered" evidence="1">
    <location>
        <begin position="142"/>
        <end position="200"/>
    </location>
</feature>
<dbReference type="AlphaFoldDB" id="A0A135SRZ7"/>
<reference evidence="2 3" key="1">
    <citation type="submission" date="2014-02" db="EMBL/GenBank/DDBJ databases">
        <title>The genome sequence of Colletotrichum simmondsii CBS122122.</title>
        <authorList>
            <person name="Baroncelli R."/>
            <person name="Thon M.R."/>
        </authorList>
    </citation>
    <scope>NUCLEOTIDE SEQUENCE [LARGE SCALE GENOMIC DNA]</scope>
    <source>
        <strain evidence="2 3">CBS122122</strain>
    </source>
</reference>
<dbReference type="EMBL" id="JFBX01000445">
    <property type="protein sequence ID" value="KXH38688.1"/>
    <property type="molecule type" value="Genomic_DNA"/>
</dbReference>
<evidence type="ECO:0000313" key="3">
    <source>
        <dbReference type="Proteomes" id="UP000070328"/>
    </source>
</evidence>
<protein>
    <submittedName>
        <fullName evidence="2">Uncharacterized protein</fullName>
    </submittedName>
</protein>
<feature type="compositionally biased region" description="Polar residues" evidence="1">
    <location>
        <begin position="1"/>
        <end position="18"/>
    </location>
</feature>
<dbReference type="Proteomes" id="UP000070328">
    <property type="component" value="Unassembled WGS sequence"/>
</dbReference>